<proteinExistence type="predicted"/>
<name>A0A238Z345_9FLAO</name>
<evidence type="ECO:0000313" key="3">
    <source>
        <dbReference type="Proteomes" id="UP000198379"/>
    </source>
</evidence>
<keyword evidence="3" id="KW-1185">Reference proteome</keyword>
<dbReference type="OrthoDB" id="1092431at2"/>
<gene>
    <name evidence="2" type="ORF">SAMN06265376_102546</name>
</gene>
<keyword evidence="2" id="KW-0808">Transferase</keyword>
<dbReference type="CDD" id="cd00038">
    <property type="entry name" value="CAP_ED"/>
    <property type="match status" value="1"/>
</dbReference>
<dbReference type="InterPro" id="IPR000595">
    <property type="entry name" value="cNMP-bd_dom"/>
</dbReference>
<evidence type="ECO:0000313" key="2">
    <source>
        <dbReference type="EMBL" id="SNR77378.1"/>
    </source>
</evidence>
<dbReference type="Proteomes" id="UP000198379">
    <property type="component" value="Unassembled WGS sequence"/>
</dbReference>
<protein>
    <submittedName>
        <fullName evidence="2">cAMP-binding domain of CRP or a regulatory subunit of cAMP-dependent protein kinases</fullName>
    </submittedName>
</protein>
<dbReference type="PROSITE" id="PS50042">
    <property type="entry name" value="CNMP_BINDING_3"/>
    <property type="match status" value="1"/>
</dbReference>
<dbReference type="AlphaFoldDB" id="A0A238Z345"/>
<reference evidence="2 3" key="1">
    <citation type="submission" date="2017-06" db="EMBL/GenBank/DDBJ databases">
        <authorList>
            <person name="Kim H.J."/>
            <person name="Triplett B.A."/>
        </authorList>
    </citation>
    <scope>NUCLEOTIDE SEQUENCE [LARGE SCALE GENOMIC DNA]</scope>
    <source>
        <strain evidence="2 3">DSM 25597</strain>
    </source>
</reference>
<accession>A0A238Z345</accession>
<dbReference type="InterPro" id="IPR014710">
    <property type="entry name" value="RmlC-like_jellyroll"/>
</dbReference>
<keyword evidence="2" id="KW-0418">Kinase</keyword>
<sequence length="192" mass="23071">MIQIKNQLREYLTRYATFNETDIELIFHQCSYEKYQKKDFLLKQGTVCQYNFFILKGLVRQFRFDDNGHENISAFGIENWWITNLNSFLNQTPSTNSIQAIEETIVLQITKENLEVLYVKIPALERAFRKITENMLIALQRKDEIFMKTNSKERYYTMVKQLPDFFQRVPQYMIASYLDITPEYLSEIRKNI</sequence>
<evidence type="ECO:0000259" key="1">
    <source>
        <dbReference type="PROSITE" id="PS50042"/>
    </source>
</evidence>
<dbReference type="RefSeq" id="WP_089371283.1">
    <property type="nucleotide sequence ID" value="NZ_BMEP01000001.1"/>
</dbReference>
<feature type="domain" description="Cyclic nucleotide-binding" evidence="1">
    <location>
        <begin position="14"/>
        <end position="126"/>
    </location>
</feature>
<dbReference type="InterPro" id="IPR018490">
    <property type="entry name" value="cNMP-bd_dom_sf"/>
</dbReference>
<dbReference type="Gene3D" id="2.60.120.10">
    <property type="entry name" value="Jelly Rolls"/>
    <property type="match status" value="1"/>
</dbReference>
<dbReference type="SUPFAM" id="SSF51206">
    <property type="entry name" value="cAMP-binding domain-like"/>
    <property type="match status" value="1"/>
</dbReference>
<organism evidence="2 3">
    <name type="scientific">Dokdonia pacifica</name>
    <dbReference type="NCBI Taxonomy" id="1627892"/>
    <lineage>
        <taxon>Bacteria</taxon>
        <taxon>Pseudomonadati</taxon>
        <taxon>Bacteroidota</taxon>
        <taxon>Flavobacteriia</taxon>
        <taxon>Flavobacteriales</taxon>
        <taxon>Flavobacteriaceae</taxon>
        <taxon>Dokdonia</taxon>
    </lineage>
</organism>
<dbReference type="GO" id="GO:0016301">
    <property type="term" value="F:kinase activity"/>
    <property type="evidence" value="ECO:0007669"/>
    <property type="project" value="UniProtKB-KW"/>
</dbReference>
<dbReference type="EMBL" id="FZNY01000002">
    <property type="protein sequence ID" value="SNR77378.1"/>
    <property type="molecule type" value="Genomic_DNA"/>
</dbReference>
<dbReference type="Pfam" id="PF00027">
    <property type="entry name" value="cNMP_binding"/>
    <property type="match status" value="1"/>
</dbReference>